<evidence type="ECO:0000313" key="2">
    <source>
        <dbReference type="EMBL" id="XCM78297.1"/>
    </source>
</evidence>
<evidence type="ECO:0000259" key="1">
    <source>
        <dbReference type="Pfam" id="PF03364"/>
    </source>
</evidence>
<name>A0AAU8JSF4_9ACTN</name>
<dbReference type="Pfam" id="PF03364">
    <property type="entry name" value="Polyketide_cyc"/>
    <property type="match status" value="1"/>
</dbReference>
<dbReference type="SUPFAM" id="SSF55961">
    <property type="entry name" value="Bet v1-like"/>
    <property type="match status" value="1"/>
</dbReference>
<sequence>MTRIEESVEVSAPLPAVYEQWTRYEEFPDFMRGVVSVDRTGPGTSRWVVDTAGVHREFEARTTEAVPGERVAWASVAGEVRQAGVVTFHRIDEATTRVMLQLEIQPPGLLDRLVEALGFIDRRVIDDLRDFKEHVEAGSRAA</sequence>
<dbReference type="PANTHER" id="PTHR33824">
    <property type="entry name" value="POLYKETIDE CYCLASE/DEHYDRASE AND LIPID TRANSPORT SUPERFAMILY PROTEIN"/>
    <property type="match status" value="1"/>
</dbReference>
<gene>
    <name evidence="2" type="ORF">ABWK59_04800</name>
</gene>
<dbReference type="RefSeq" id="WP_354638076.1">
    <property type="nucleotide sequence ID" value="NZ_CP159872.1"/>
</dbReference>
<dbReference type="CDD" id="cd07817">
    <property type="entry name" value="SRPBCC_8"/>
    <property type="match status" value="1"/>
</dbReference>
<dbReference type="KEGG" id="kcm:ABWK59_04800"/>
<dbReference type="Gene3D" id="3.30.530.20">
    <property type="match status" value="1"/>
</dbReference>
<dbReference type="InterPro" id="IPR023393">
    <property type="entry name" value="START-like_dom_sf"/>
</dbReference>
<organism evidence="2">
    <name type="scientific">Kitasatospora camelliae</name>
    <dbReference type="NCBI Taxonomy" id="3156397"/>
    <lineage>
        <taxon>Bacteria</taxon>
        <taxon>Bacillati</taxon>
        <taxon>Actinomycetota</taxon>
        <taxon>Actinomycetes</taxon>
        <taxon>Kitasatosporales</taxon>
        <taxon>Streptomycetaceae</taxon>
        <taxon>Kitasatospora</taxon>
    </lineage>
</organism>
<dbReference type="EMBL" id="CP159872">
    <property type="protein sequence ID" value="XCM78297.1"/>
    <property type="molecule type" value="Genomic_DNA"/>
</dbReference>
<accession>A0AAU8JSF4</accession>
<dbReference type="PANTHER" id="PTHR33824:SF7">
    <property type="entry name" value="POLYKETIDE CYCLASE_DEHYDRASE AND LIPID TRANSPORT SUPERFAMILY PROTEIN"/>
    <property type="match status" value="1"/>
</dbReference>
<dbReference type="InterPro" id="IPR047137">
    <property type="entry name" value="ORF3"/>
</dbReference>
<protein>
    <submittedName>
        <fullName evidence="2">SRPBCC family protein</fullName>
    </submittedName>
</protein>
<reference evidence="2" key="1">
    <citation type="submission" date="2024-06" db="EMBL/GenBank/DDBJ databases">
        <title>The genome sequences of Kitasatospora sp. strain HUAS MG31.</title>
        <authorList>
            <person name="Mo P."/>
        </authorList>
    </citation>
    <scope>NUCLEOTIDE SEQUENCE</scope>
    <source>
        <strain evidence="2">HUAS MG31</strain>
    </source>
</reference>
<feature type="domain" description="Coenzyme Q-binding protein COQ10 START" evidence="1">
    <location>
        <begin position="10"/>
        <end position="131"/>
    </location>
</feature>
<dbReference type="AlphaFoldDB" id="A0AAU8JSF4"/>
<proteinExistence type="predicted"/>
<dbReference type="InterPro" id="IPR005031">
    <property type="entry name" value="COQ10_START"/>
</dbReference>